<keyword evidence="2" id="KW-1133">Transmembrane helix</keyword>
<organism evidence="3 4">
    <name type="scientific">Nocardia rhizosphaerihabitans</name>
    <dbReference type="NCBI Taxonomy" id="1691570"/>
    <lineage>
        <taxon>Bacteria</taxon>
        <taxon>Bacillati</taxon>
        <taxon>Actinomycetota</taxon>
        <taxon>Actinomycetes</taxon>
        <taxon>Mycobacteriales</taxon>
        <taxon>Nocardiaceae</taxon>
        <taxon>Nocardia</taxon>
    </lineage>
</organism>
<evidence type="ECO:0000313" key="3">
    <source>
        <dbReference type="EMBL" id="GGN98385.1"/>
    </source>
</evidence>
<feature type="transmembrane region" description="Helical" evidence="2">
    <location>
        <begin position="27"/>
        <end position="45"/>
    </location>
</feature>
<keyword evidence="4" id="KW-1185">Reference proteome</keyword>
<dbReference type="RefSeq" id="WP_189034358.1">
    <property type="nucleotide sequence ID" value="NZ_BMNE01000012.1"/>
</dbReference>
<evidence type="ECO:0000256" key="2">
    <source>
        <dbReference type="SAM" id="Phobius"/>
    </source>
</evidence>
<dbReference type="Proteomes" id="UP000658127">
    <property type="component" value="Unassembled WGS sequence"/>
</dbReference>
<comment type="caution">
    <text evidence="3">The sequence shown here is derived from an EMBL/GenBank/DDBJ whole genome shotgun (WGS) entry which is preliminary data.</text>
</comment>
<evidence type="ECO:0000256" key="1">
    <source>
        <dbReference type="SAM" id="MobiDB-lite"/>
    </source>
</evidence>
<reference evidence="4" key="1">
    <citation type="journal article" date="2019" name="Int. J. Syst. Evol. Microbiol.">
        <title>The Global Catalogue of Microorganisms (GCM) 10K type strain sequencing project: providing services to taxonomists for standard genome sequencing and annotation.</title>
        <authorList>
            <consortium name="The Broad Institute Genomics Platform"/>
            <consortium name="The Broad Institute Genome Sequencing Center for Infectious Disease"/>
            <person name="Wu L."/>
            <person name="Ma J."/>
        </authorList>
    </citation>
    <scope>NUCLEOTIDE SEQUENCE [LARGE SCALE GENOMIC DNA]</scope>
    <source>
        <strain evidence="4">CGMCC 4.7329</strain>
    </source>
</reference>
<sequence>MKLFAAAFLVALVGLIATDLSMRIGIVLLVLAAVLLTAGGLRYRVENRRVRTVRQFRRIHDGGGPGRRGIDDADSLSDSYDHGGYSGGGSCGGGGGGGGE</sequence>
<protein>
    <submittedName>
        <fullName evidence="3">Uncharacterized protein</fullName>
    </submittedName>
</protein>
<gene>
    <name evidence="3" type="ORF">GCM10011610_65290</name>
</gene>
<feature type="region of interest" description="Disordered" evidence="1">
    <location>
        <begin position="59"/>
        <end position="100"/>
    </location>
</feature>
<evidence type="ECO:0000313" key="4">
    <source>
        <dbReference type="Proteomes" id="UP000658127"/>
    </source>
</evidence>
<dbReference type="EMBL" id="BMNE01000012">
    <property type="protein sequence ID" value="GGN98385.1"/>
    <property type="molecule type" value="Genomic_DNA"/>
</dbReference>
<accession>A0ABQ2L081</accession>
<proteinExistence type="predicted"/>
<keyword evidence="2" id="KW-0472">Membrane</keyword>
<name>A0ABQ2L081_9NOCA</name>
<feature type="compositionally biased region" description="Gly residues" evidence="1">
    <location>
        <begin position="84"/>
        <end position="100"/>
    </location>
</feature>
<keyword evidence="2" id="KW-0812">Transmembrane</keyword>